<protein>
    <recommendedName>
        <fullName evidence="5">Secreted protein</fullName>
    </recommendedName>
</protein>
<evidence type="ECO:0008006" key="5">
    <source>
        <dbReference type="Google" id="ProtNLM"/>
    </source>
</evidence>
<dbReference type="GeneID" id="66104251"/>
<evidence type="ECO:0000313" key="3">
    <source>
        <dbReference type="EMBL" id="KAG7448433.1"/>
    </source>
</evidence>
<dbReference type="EMBL" id="MU250529">
    <property type="protein sequence ID" value="KAG7448433.1"/>
    <property type="molecule type" value="Genomic_DNA"/>
</dbReference>
<evidence type="ECO:0000256" key="1">
    <source>
        <dbReference type="SAM" id="MobiDB-lite"/>
    </source>
</evidence>
<dbReference type="AlphaFoldDB" id="A0A9P7VXI9"/>
<evidence type="ECO:0000313" key="4">
    <source>
        <dbReference type="Proteomes" id="UP000812287"/>
    </source>
</evidence>
<organism evidence="3 4">
    <name type="scientific">Guyanagaster necrorhizus</name>
    <dbReference type="NCBI Taxonomy" id="856835"/>
    <lineage>
        <taxon>Eukaryota</taxon>
        <taxon>Fungi</taxon>
        <taxon>Dikarya</taxon>
        <taxon>Basidiomycota</taxon>
        <taxon>Agaricomycotina</taxon>
        <taxon>Agaricomycetes</taxon>
        <taxon>Agaricomycetidae</taxon>
        <taxon>Agaricales</taxon>
        <taxon>Marasmiineae</taxon>
        <taxon>Physalacriaceae</taxon>
        <taxon>Guyanagaster</taxon>
    </lineage>
</organism>
<reference evidence="3" key="1">
    <citation type="submission" date="2020-11" db="EMBL/GenBank/DDBJ databases">
        <title>Adaptations for nitrogen fixation in a non-lichenized fungal sporocarp promotes dispersal by wood-feeding termites.</title>
        <authorList>
            <consortium name="DOE Joint Genome Institute"/>
            <person name="Koch R.A."/>
            <person name="Yoon G."/>
            <person name="Arayal U."/>
            <person name="Lail K."/>
            <person name="Amirebrahimi M."/>
            <person name="Labutti K."/>
            <person name="Lipzen A."/>
            <person name="Riley R."/>
            <person name="Barry K."/>
            <person name="Henrissat B."/>
            <person name="Grigoriev I.V."/>
            <person name="Herr J.R."/>
            <person name="Aime M.C."/>
        </authorList>
    </citation>
    <scope>NUCLEOTIDE SEQUENCE</scope>
    <source>
        <strain evidence="3">MCA 3950</strain>
    </source>
</reference>
<evidence type="ECO:0000256" key="2">
    <source>
        <dbReference type="SAM" id="SignalP"/>
    </source>
</evidence>
<sequence>MLRLTLRHFILVFVLFRKLFPRSPRPRSYLINSNSRPHDSTLTSIFPTALRNSCEQTMGYPRPGVALNHDPDCVDFVRRDVLSPRKNPRSWRSAIPAARQEKFNR</sequence>
<feature type="signal peptide" evidence="2">
    <location>
        <begin position="1"/>
        <end position="21"/>
    </location>
</feature>
<gene>
    <name evidence="3" type="ORF">BT62DRAFT_706060</name>
</gene>
<name>A0A9P7VXI9_9AGAR</name>
<feature type="region of interest" description="Disordered" evidence="1">
    <location>
        <begin position="85"/>
        <end position="105"/>
    </location>
</feature>
<comment type="caution">
    <text evidence="3">The sequence shown here is derived from an EMBL/GenBank/DDBJ whole genome shotgun (WGS) entry which is preliminary data.</text>
</comment>
<feature type="chain" id="PRO_5040218902" description="Secreted protein" evidence="2">
    <location>
        <begin position="22"/>
        <end position="105"/>
    </location>
</feature>
<dbReference type="Proteomes" id="UP000812287">
    <property type="component" value="Unassembled WGS sequence"/>
</dbReference>
<accession>A0A9P7VXI9</accession>
<keyword evidence="4" id="KW-1185">Reference proteome</keyword>
<proteinExistence type="predicted"/>
<keyword evidence="2" id="KW-0732">Signal</keyword>
<dbReference type="RefSeq" id="XP_043041933.1">
    <property type="nucleotide sequence ID" value="XM_043181955.1"/>
</dbReference>